<evidence type="ECO:0000313" key="1">
    <source>
        <dbReference type="EMBL" id="KFD66405.1"/>
    </source>
</evidence>
<accession>A0A085NAA9</accession>
<reference evidence="1" key="1">
    <citation type="journal article" date="2014" name="Nat. Genet.">
        <title>Genome and transcriptome of the porcine whipworm Trichuris suis.</title>
        <authorList>
            <person name="Jex A.R."/>
            <person name="Nejsum P."/>
            <person name="Schwarz E.M."/>
            <person name="Hu L."/>
            <person name="Young N.D."/>
            <person name="Hall R.S."/>
            <person name="Korhonen P.K."/>
            <person name="Liao S."/>
            <person name="Thamsborg S."/>
            <person name="Xia J."/>
            <person name="Xu P."/>
            <person name="Wang S."/>
            <person name="Scheerlinck J.P."/>
            <person name="Hofmann A."/>
            <person name="Sternberg P.W."/>
            <person name="Wang J."/>
            <person name="Gasser R.B."/>
        </authorList>
    </citation>
    <scope>NUCLEOTIDE SEQUENCE [LARGE SCALE GENOMIC DNA]</scope>
    <source>
        <strain evidence="1">DCEP-RM93F</strain>
    </source>
</reference>
<dbReference type="EMBL" id="KL367525">
    <property type="protein sequence ID" value="KFD66405.1"/>
    <property type="molecule type" value="Genomic_DNA"/>
</dbReference>
<proteinExistence type="predicted"/>
<name>A0A085NAA9_9BILA</name>
<dbReference type="AlphaFoldDB" id="A0A085NAA9"/>
<dbReference type="Proteomes" id="UP000030758">
    <property type="component" value="Unassembled WGS sequence"/>
</dbReference>
<gene>
    <name evidence="1" type="ORF">M514_21435</name>
</gene>
<organism evidence="1">
    <name type="scientific">Trichuris suis</name>
    <name type="common">pig whipworm</name>
    <dbReference type="NCBI Taxonomy" id="68888"/>
    <lineage>
        <taxon>Eukaryota</taxon>
        <taxon>Metazoa</taxon>
        <taxon>Ecdysozoa</taxon>
        <taxon>Nematoda</taxon>
        <taxon>Enoplea</taxon>
        <taxon>Dorylaimia</taxon>
        <taxon>Trichinellida</taxon>
        <taxon>Trichuridae</taxon>
        <taxon>Trichuris</taxon>
    </lineage>
</organism>
<protein>
    <submittedName>
        <fullName evidence="1">Uncharacterized protein</fullName>
    </submittedName>
</protein>
<sequence>MGSRAIVEICHDEASQHSLFCVADAKKEMSSLPGFNLNAHTSRQCPCICWGSLLSAESILNQKPRIRETTCISFMGAAGVAADQVDVSFTLTNDSG</sequence>